<evidence type="ECO:0000256" key="1">
    <source>
        <dbReference type="SAM" id="Phobius"/>
    </source>
</evidence>
<dbReference type="EMBL" id="CCKQ01003770">
    <property type="protein sequence ID" value="CDW74916.1"/>
    <property type="molecule type" value="Genomic_DNA"/>
</dbReference>
<name>A0A077ZYC1_STYLE</name>
<keyword evidence="3" id="KW-1185">Reference proteome</keyword>
<keyword evidence="1" id="KW-0812">Transmembrane</keyword>
<feature type="transmembrane region" description="Helical" evidence="1">
    <location>
        <begin position="12"/>
        <end position="30"/>
    </location>
</feature>
<organism evidence="2 3">
    <name type="scientific">Stylonychia lemnae</name>
    <name type="common">Ciliate</name>
    <dbReference type="NCBI Taxonomy" id="5949"/>
    <lineage>
        <taxon>Eukaryota</taxon>
        <taxon>Sar</taxon>
        <taxon>Alveolata</taxon>
        <taxon>Ciliophora</taxon>
        <taxon>Intramacronucleata</taxon>
        <taxon>Spirotrichea</taxon>
        <taxon>Stichotrichia</taxon>
        <taxon>Sporadotrichida</taxon>
        <taxon>Oxytrichidae</taxon>
        <taxon>Stylonychinae</taxon>
        <taxon>Stylonychia</taxon>
    </lineage>
</organism>
<keyword evidence="1" id="KW-1133">Transmembrane helix</keyword>
<reference evidence="2 3" key="1">
    <citation type="submission" date="2014-06" db="EMBL/GenBank/DDBJ databases">
        <authorList>
            <person name="Swart Estienne"/>
        </authorList>
    </citation>
    <scope>NUCLEOTIDE SEQUENCE [LARGE SCALE GENOMIC DNA]</scope>
    <source>
        <strain evidence="2 3">130c</strain>
    </source>
</reference>
<evidence type="ECO:0000313" key="2">
    <source>
        <dbReference type="EMBL" id="CDW74916.1"/>
    </source>
</evidence>
<dbReference type="InParanoid" id="A0A077ZYC1"/>
<sequence>MITFIRSLGKNMLYAGVGLILTPVAPYVGLPMLVGSVSSGVQAIVRGAREIADEKDGDVYFVYYDLDSVGLLIVKLGFQLVLILMSHLKQQQIRIQEQLKLNERQFKDLVKARIVKQKNCNQQNQNKVGALDLKIEKLTGQNINIDEIKVFWRLRHMQKDSLETITMIGGKTIVKHLPGNWFNIRQVDQK</sequence>
<keyword evidence="1" id="KW-0472">Membrane</keyword>
<accession>A0A077ZYC1</accession>
<proteinExistence type="predicted"/>
<feature type="transmembrane region" description="Helical" evidence="1">
    <location>
        <begin position="69"/>
        <end position="88"/>
    </location>
</feature>
<evidence type="ECO:0000313" key="3">
    <source>
        <dbReference type="Proteomes" id="UP000039865"/>
    </source>
</evidence>
<dbReference type="AlphaFoldDB" id="A0A077ZYC1"/>
<protein>
    <submittedName>
        <fullName evidence="2">Uncharacterized protein</fullName>
    </submittedName>
</protein>
<gene>
    <name evidence="2" type="primary">Contig14714.g15672</name>
    <name evidence="2" type="ORF">STYLEM_3900</name>
</gene>
<dbReference type="Proteomes" id="UP000039865">
    <property type="component" value="Unassembled WGS sequence"/>
</dbReference>